<evidence type="ECO:0000256" key="3">
    <source>
        <dbReference type="ARBA" id="ARBA00022630"/>
    </source>
</evidence>
<gene>
    <name evidence="7" type="ORF">GCM10023175_03280</name>
</gene>
<comment type="cofactor">
    <cofactor evidence="1">
        <name>FAD</name>
        <dbReference type="ChEBI" id="CHEBI:57692"/>
    </cofactor>
</comment>
<dbReference type="EMBL" id="BAABGT010000004">
    <property type="protein sequence ID" value="GAA4536402.1"/>
    <property type="molecule type" value="Genomic_DNA"/>
</dbReference>
<organism evidence="7 8">
    <name type="scientific">Pseudonocardia xishanensis</name>
    <dbReference type="NCBI Taxonomy" id="630995"/>
    <lineage>
        <taxon>Bacteria</taxon>
        <taxon>Bacillati</taxon>
        <taxon>Actinomycetota</taxon>
        <taxon>Actinomycetes</taxon>
        <taxon>Pseudonocardiales</taxon>
        <taxon>Pseudonocardiaceae</taxon>
        <taxon>Pseudonocardia</taxon>
    </lineage>
</organism>
<dbReference type="PANTHER" id="PTHR42784:SF1">
    <property type="entry name" value="PYRANOSE 2-OXIDASE"/>
    <property type="match status" value="1"/>
</dbReference>
<evidence type="ECO:0000256" key="1">
    <source>
        <dbReference type="ARBA" id="ARBA00001974"/>
    </source>
</evidence>
<dbReference type="InterPro" id="IPR051473">
    <property type="entry name" value="P2Ox-like"/>
</dbReference>
<evidence type="ECO:0000256" key="4">
    <source>
        <dbReference type="ARBA" id="ARBA00022827"/>
    </source>
</evidence>
<sequence>MQRVEPGLVHSWDLLAGRPRTYRGRRTVLAAGTIESAKIALLSGLPNPLIGRGITDHTIRFRHFALPPGSLGIGPGESAKIALRHPAAAPGAHGFLMVVEIGANLNQSRYVDPTNLERERAVRAGWTECEVVVLFPAALAPGNAVTLQGPDPATRARLVLERVAPPATDLAEADRLVADLLTGLGAQPILGEAGGPGLQDALLGGVAHEVGTLRMGTDPAASVVDPDLAFHGIPDLYACDNSVLPSSPAANPSLTTAALALRLAAQLST</sequence>
<evidence type="ECO:0000313" key="7">
    <source>
        <dbReference type="EMBL" id="GAA4536402.1"/>
    </source>
</evidence>
<name>A0ABP8RDP4_9PSEU</name>
<dbReference type="InterPro" id="IPR007867">
    <property type="entry name" value="GMC_OxRtase_C"/>
</dbReference>
<dbReference type="RefSeq" id="WP_345411942.1">
    <property type="nucleotide sequence ID" value="NZ_BAABGT010000004.1"/>
</dbReference>
<keyword evidence="8" id="KW-1185">Reference proteome</keyword>
<dbReference type="Gene3D" id="3.50.50.60">
    <property type="entry name" value="FAD/NAD(P)-binding domain"/>
    <property type="match status" value="1"/>
</dbReference>
<evidence type="ECO:0000256" key="2">
    <source>
        <dbReference type="ARBA" id="ARBA00010790"/>
    </source>
</evidence>
<proteinExistence type="inferred from homology"/>
<dbReference type="SUPFAM" id="SSF51905">
    <property type="entry name" value="FAD/NAD(P)-binding domain"/>
    <property type="match status" value="1"/>
</dbReference>
<keyword evidence="3" id="KW-0285">Flavoprotein</keyword>
<comment type="similarity">
    <text evidence="2">Belongs to the GMC oxidoreductase family.</text>
</comment>
<comment type="caution">
    <text evidence="7">The sequence shown here is derived from an EMBL/GenBank/DDBJ whole genome shotgun (WGS) entry which is preliminary data.</text>
</comment>
<protein>
    <recommendedName>
        <fullName evidence="6">Glucose-methanol-choline oxidoreductase C-terminal domain-containing protein</fullName>
    </recommendedName>
</protein>
<dbReference type="Proteomes" id="UP001501598">
    <property type="component" value="Unassembled WGS sequence"/>
</dbReference>
<dbReference type="PANTHER" id="PTHR42784">
    <property type="entry name" value="PYRANOSE 2-OXIDASE"/>
    <property type="match status" value="1"/>
</dbReference>
<evidence type="ECO:0000259" key="6">
    <source>
        <dbReference type="Pfam" id="PF05199"/>
    </source>
</evidence>
<keyword evidence="4" id="KW-0274">FAD</keyword>
<feature type="domain" description="Glucose-methanol-choline oxidoreductase C-terminal" evidence="6">
    <location>
        <begin position="203"/>
        <end position="260"/>
    </location>
</feature>
<keyword evidence="5" id="KW-0560">Oxidoreductase</keyword>
<evidence type="ECO:0000313" key="8">
    <source>
        <dbReference type="Proteomes" id="UP001501598"/>
    </source>
</evidence>
<evidence type="ECO:0000256" key="5">
    <source>
        <dbReference type="ARBA" id="ARBA00023002"/>
    </source>
</evidence>
<accession>A0ABP8RDP4</accession>
<dbReference type="InterPro" id="IPR036188">
    <property type="entry name" value="FAD/NAD-bd_sf"/>
</dbReference>
<dbReference type="Pfam" id="PF05199">
    <property type="entry name" value="GMC_oxred_C"/>
    <property type="match status" value="1"/>
</dbReference>
<reference evidence="8" key="1">
    <citation type="journal article" date="2019" name="Int. J. Syst. Evol. Microbiol.">
        <title>The Global Catalogue of Microorganisms (GCM) 10K type strain sequencing project: providing services to taxonomists for standard genome sequencing and annotation.</title>
        <authorList>
            <consortium name="The Broad Institute Genomics Platform"/>
            <consortium name="The Broad Institute Genome Sequencing Center for Infectious Disease"/>
            <person name="Wu L."/>
            <person name="Ma J."/>
        </authorList>
    </citation>
    <scope>NUCLEOTIDE SEQUENCE [LARGE SCALE GENOMIC DNA]</scope>
    <source>
        <strain evidence="8">JCM 17906</strain>
    </source>
</reference>